<proteinExistence type="predicted"/>
<dbReference type="PATRIC" id="fig|52689.4.peg.3733"/>
<keyword evidence="1" id="KW-0446">Lipid-binding</keyword>
<dbReference type="EMBL" id="LGYO01000008">
    <property type="protein sequence ID" value="KNZ43004.1"/>
    <property type="molecule type" value="Genomic_DNA"/>
</dbReference>
<dbReference type="AlphaFoldDB" id="A0A0L6U3A8"/>
<dbReference type="SUPFAM" id="SSF82549">
    <property type="entry name" value="DAK1/DegV-like"/>
    <property type="match status" value="1"/>
</dbReference>
<dbReference type="PANTHER" id="PTHR33434:SF2">
    <property type="entry name" value="FATTY ACID-BINDING PROTEIN TM_1468"/>
    <property type="match status" value="1"/>
</dbReference>
<dbReference type="InterPro" id="IPR043168">
    <property type="entry name" value="DegV_C"/>
</dbReference>
<gene>
    <name evidence="2" type="ORF">AKG39_03460</name>
</gene>
<dbReference type="PROSITE" id="PS51482">
    <property type="entry name" value="DEGV"/>
    <property type="match status" value="1"/>
</dbReference>
<dbReference type="Gene3D" id="3.40.50.10170">
    <property type="match status" value="1"/>
</dbReference>
<dbReference type="STRING" id="52689.AKG39_03460"/>
<comment type="caution">
    <text evidence="2">The sequence shown here is derived from an EMBL/GenBank/DDBJ whole genome shotgun (WGS) entry which is preliminary data.</text>
</comment>
<dbReference type="NCBIfam" id="TIGR00762">
    <property type="entry name" value="DegV"/>
    <property type="match status" value="1"/>
</dbReference>
<evidence type="ECO:0000313" key="2">
    <source>
        <dbReference type="EMBL" id="KNZ43004.1"/>
    </source>
</evidence>
<dbReference type="Pfam" id="PF02645">
    <property type="entry name" value="DegV"/>
    <property type="match status" value="1"/>
</dbReference>
<dbReference type="InterPro" id="IPR050270">
    <property type="entry name" value="DegV_domain_contain"/>
</dbReference>
<accession>A0A0L6U3A8</accession>
<reference evidence="3" key="1">
    <citation type="submission" date="2015-07" db="EMBL/GenBank/DDBJ databases">
        <title>Draft genome sequence of Acetobacterium bakii DSM 8293, a potential psychrophilic chemical producer through syngas fermentation.</title>
        <authorList>
            <person name="Song Y."/>
            <person name="Hwang S."/>
            <person name="Cho B.-K."/>
        </authorList>
    </citation>
    <scope>NUCLEOTIDE SEQUENCE [LARGE SCALE GENOMIC DNA]</scope>
    <source>
        <strain evidence="3">DSM 8239</strain>
    </source>
</reference>
<dbReference type="Gene3D" id="3.30.1180.10">
    <property type="match status" value="1"/>
</dbReference>
<sequence>MCDLPKAYINHPSMDMVSLNVIIEGKVYRDKREIDLDGMNKFMEQGIVPTTSQVNPGDFLECFEEYAKNNVECLYLAFTSKLSGSYETARLVLKEIKEKYPDFKCKIVDSLQSGGGLGLIAVELLKLIETGKDLDYLADATVKLIPHAHFYFSIEDLNWLYMGGRVSRGTAVVGGFLKIHPIVSVEEGELKIIGKVRGNKKAQKTIVEKVAKNITGYLDQNVGIAFTGSMKPVEEYESALRAMGVKDIEPVPIGCVLAAHLGLQGTGIYFLDMSPEKILK</sequence>
<evidence type="ECO:0000256" key="1">
    <source>
        <dbReference type="ARBA" id="ARBA00023121"/>
    </source>
</evidence>
<protein>
    <submittedName>
        <fullName evidence="2">Fatty acid-binding protein DegV</fullName>
    </submittedName>
</protein>
<keyword evidence="3" id="KW-1185">Reference proteome</keyword>
<dbReference type="InterPro" id="IPR003797">
    <property type="entry name" value="DegV"/>
</dbReference>
<organism evidence="2 3">
    <name type="scientific">Acetobacterium bakii</name>
    <dbReference type="NCBI Taxonomy" id="52689"/>
    <lineage>
        <taxon>Bacteria</taxon>
        <taxon>Bacillati</taxon>
        <taxon>Bacillota</taxon>
        <taxon>Clostridia</taxon>
        <taxon>Eubacteriales</taxon>
        <taxon>Eubacteriaceae</taxon>
        <taxon>Acetobacterium</taxon>
    </lineage>
</organism>
<name>A0A0L6U3A8_9FIRM</name>
<dbReference type="PANTHER" id="PTHR33434">
    <property type="entry name" value="DEGV DOMAIN-CONTAINING PROTEIN DR_1986-RELATED"/>
    <property type="match status" value="1"/>
</dbReference>
<dbReference type="Proteomes" id="UP000036873">
    <property type="component" value="Unassembled WGS sequence"/>
</dbReference>
<evidence type="ECO:0000313" key="3">
    <source>
        <dbReference type="Proteomes" id="UP000036873"/>
    </source>
</evidence>
<dbReference type="GO" id="GO:0008289">
    <property type="term" value="F:lipid binding"/>
    <property type="evidence" value="ECO:0007669"/>
    <property type="project" value="UniProtKB-KW"/>
</dbReference>